<feature type="region of interest" description="Disordered" evidence="1">
    <location>
        <begin position="147"/>
        <end position="179"/>
    </location>
</feature>
<dbReference type="CDD" id="cd09123">
    <property type="entry name" value="PLDc_Tdp1_2"/>
    <property type="match status" value="1"/>
</dbReference>
<evidence type="ECO:0000259" key="2">
    <source>
        <dbReference type="PROSITE" id="PS50035"/>
    </source>
</evidence>
<dbReference type="InterPro" id="IPR010347">
    <property type="entry name" value="Tdp1"/>
</dbReference>
<gene>
    <name evidence="3" type="ORF">BDW59DRAFT_143395</name>
</gene>
<feature type="compositionally biased region" description="Basic and acidic residues" evidence="1">
    <location>
        <begin position="147"/>
        <end position="166"/>
    </location>
</feature>
<dbReference type="Proteomes" id="UP001610335">
    <property type="component" value="Unassembled WGS sequence"/>
</dbReference>
<evidence type="ECO:0000313" key="3">
    <source>
        <dbReference type="EMBL" id="KAL2828233.1"/>
    </source>
</evidence>
<dbReference type="SUPFAM" id="SSF56024">
    <property type="entry name" value="Phospholipase D/nuclease"/>
    <property type="match status" value="2"/>
</dbReference>
<name>A0ABR4IKD5_9EURO</name>
<feature type="region of interest" description="Disordered" evidence="1">
    <location>
        <begin position="591"/>
        <end position="627"/>
    </location>
</feature>
<dbReference type="InterPro" id="IPR001736">
    <property type="entry name" value="PLipase_D/transphosphatidylase"/>
</dbReference>
<dbReference type="PANTHER" id="PTHR12415:SF4">
    <property type="entry name" value="TYROSYL-DNA PHOSPHODIESTERASE DOMAIN-CONTAINING PROTEIN"/>
    <property type="match status" value="1"/>
</dbReference>
<feature type="domain" description="PLD phosphodiesterase" evidence="2">
    <location>
        <begin position="518"/>
        <end position="560"/>
    </location>
</feature>
<keyword evidence="4" id="KW-1185">Reference proteome</keyword>
<feature type="compositionally biased region" description="Polar residues" evidence="1">
    <location>
        <begin position="167"/>
        <end position="179"/>
    </location>
</feature>
<dbReference type="PROSITE" id="PS50035">
    <property type="entry name" value="PLD"/>
    <property type="match status" value="1"/>
</dbReference>
<feature type="region of interest" description="Disordered" evidence="1">
    <location>
        <begin position="20"/>
        <end position="123"/>
    </location>
</feature>
<feature type="compositionally biased region" description="Acidic residues" evidence="1">
    <location>
        <begin position="37"/>
        <end position="52"/>
    </location>
</feature>
<protein>
    <submittedName>
        <fullName evidence="3">Tyrosyl-DNA phosphodiesterase</fullName>
    </submittedName>
</protein>
<dbReference type="EMBL" id="JBFXLS010000021">
    <property type="protein sequence ID" value="KAL2828233.1"/>
    <property type="molecule type" value="Genomic_DNA"/>
</dbReference>
<comment type="caution">
    <text evidence="3">The sequence shown here is derived from an EMBL/GenBank/DDBJ whole genome shotgun (WGS) entry which is preliminary data.</text>
</comment>
<evidence type="ECO:0000256" key="1">
    <source>
        <dbReference type="SAM" id="MobiDB-lite"/>
    </source>
</evidence>
<feature type="compositionally biased region" description="Basic and acidic residues" evidence="1">
    <location>
        <begin position="591"/>
        <end position="605"/>
    </location>
</feature>
<dbReference type="PANTHER" id="PTHR12415">
    <property type="entry name" value="TYROSYL-DNA PHOSPHODIESTERASE 1"/>
    <property type="match status" value="1"/>
</dbReference>
<proteinExistence type="predicted"/>
<evidence type="ECO:0000313" key="4">
    <source>
        <dbReference type="Proteomes" id="UP001610335"/>
    </source>
</evidence>
<dbReference type="Gene3D" id="3.30.870.10">
    <property type="entry name" value="Endonuclease Chain A"/>
    <property type="match status" value="2"/>
</dbReference>
<organism evidence="3 4">
    <name type="scientific">Aspergillus cavernicola</name>
    <dbReference type="NCBI Taxonomy" id="176166"/>
    <lineage>
        <taxon>Eukaryota</taxon>
        <taxon>Fungi</taxon>
        <taxon>Dikarya</taxon>
        <taxon>Ascomycota</taxon>
        <taxon>Pezizomycotina</taxon>
        <taxon>Eurotiomycetes</taxon>
        <taxon>Eurotiomycetidae</taxon>
        <taxon>Eurotiales</taxon>
        <taxon>Aspergillaceae</taxon>
        <taxon>Aspergillus</taxon>
        <taxon>Aspergillus subgen. Nidulantes</taxon>
    </lineage>
</organism>
<dbReference type="Pfam" id="PF06087">
    <property type="entry name" value="Tyr-DNA_phospho"/>
    <property type="match status" value="1"/>
</dbReference>
<reference evidence="3 4" key="1">
    <citation type="submission" date="2024-07" db="EMBL/GenBank/DDBJ databases">
        <title>Section-level genome sequencing and comparative genomics of Aspergillus sections Usti and Cavernicolus.</title>
        <authorList>
            <consortium name="Lawrence Berkeley National Laboratory"/>
            <person name="Nybo J.L."/>
            <person name="Vesth T.C."/>
            <person name="Theobald S."/>
            <person name="Frisvad J.C."/>
            <person name="Larsen T.O."/>
            <person name="Kjaerboelling I."/>
            <person name="Rothschild-Mancinelli K."/>
            <person name="Lyhne E.K."/>
            <person name="Kogle M.E."/>
            <person name="Barry K."/>
            <person name="Clum A."/>
            <person name="Na H."/>
            <person name="Ledsgaard L."/>
            <person name="Lin J."/>
            <person name="Lipzen A."/>
            <person name="Kuo A."/>
            <person name="Riley R."/>
            <person name="Mondo S."/>
            <person name="LaButti K."/>
            <person name="Haridas S."/>
            <person name="Pangalinan J."/>
            <person name="Salamov A.A."/>
            <person name="Simmons B.A."/>
            <person name="Magnuson J.K."/>
            <person name="Chen J."/>
            <person name="Drula E."/>
            <person name="Henrissat B."/>
            <person name="Wiebenga A."/>
            <person name="Lubbers R.J."/>
            <person name="Gomes A.C."/>
            <person name="Makela M.R."/>
            <person name="Stajich J."/>
            <person name="Grigoriev I.V."/>
            <person name="Mortensen U.H."/>
            <person name="De vries R.P."/>
            <person name="Baker S.E."/>
            <person name="Andersen M.R."/>
        </authorList>
    </citation>
    <scope>NUCLEOTIDE SEQUENCE [LARGE SCALE GENOMIC DNA]</scope>
    <source>
        <strain evidence="3 4">CBS 600.67</strain>
    </source>
</reference>
<accession>A0ABR4IKD5</accession>
<sequence length="666" mass="73660">MDSEGEDEAFRAAIAASMQAVGRNRANGAVIDLTGDTSEEDDDKEENDDDVEPTNPKSKFVIGSHTDLKASAFANGDEDDEDDKAFKEALALSLQASHGQRESSNTQPTSAPSSEQTQKDQAELKSAGVGFLGLDRKKMEEERLARLAKRKAEEPPAAEPEAKQPRTEPQSSASSVQTKLASVASSVPSIQYPAGTVKKTFAFGYRRAEDDIKIEEVLQKSDLDLAVLSSFMWDTEWLFSKLDTRKSRLIMVMQARDEATKQQYQSETADMTNLRLCFPPMDGQVSCMHSKLMLLFHPGYLRIAIPTANLVPYDWGEAGGVMENSVFLIDLLKKDNTTSTNGQRTDFYTDLVYFLKATTLHENIIAKLEDFDFSKTARFAFTHTIGGSHSGASLKQTGYCGLGRAIESLGLKVSKPLNLDFVTSSLGSLTPEFIQCIYLAARGNDGLTEPAVRAAKSSYASTANEWKDRFRVYFPSQETVRRSKGGPNAAGTICFQSKWFENAKFPHHVLRDCVSARDGLVMHNKILYVQPDEPIPLSGTSTSQCLGWAYVGSANLSESAWGRLVNDRATKQPKLNCRNWECGVVIPVIKETEPRNEPEPKKEDTDSGSNFETVTGKGKGNEKGKEVKEDTCLLDIFKDTVPIPMRLPGPKYEASQDLKPWYFMEM</sequence>
<feature type="compositionally biased region" description="Polar residues" evidence="1">
    <location>
        <begin position="94"/>
        <end position="116"/>
    </location>
</feature>
<dbReference type="CDD" id="cd09122">
    <property type="entry name" value="PLDc_Tdp1_1"/>
    <property type="match status" value="1"/>
</dbReference>